<gene>
    <name evidence="3" type="ORF">SAMN05421788_102354</name>
</gene>
<organism evidence="3 4">
    <name type="scientific">Filimonas lacunae</name>
    <dbReference type="NCBI Taxonomy" id="477680"/>
    <lineage>
        <taxon>Bacteria</taxon>
        <taxon>Pseudomonadati</taxon>
        <taxon>Bacteroidota</taxon>
        <taxon>Chitinophagia</taxon>
        <taxon>Chitinophagales</taxon>
        <taxon>Chitinophagaceae</taxon>
        <taxon>Filimonas</taxon>
    </lineage>
</organism>
<feature type="signal peptide" evidence="1">
    <location>
        <begin position="1"/>
        <end position="22"/>
    </location>
</feature>
<keyword evidence="1" id="KW-0732">Signal</keyword>
<dbReference type="OrthoDB" id="1185352at2"/>
<feature type="domain" description="Beta-lactamase-related" evidence="2">
    <location>
        <begin position="179"/>
        <end position="448"/>
    </location>
</feature>
<dbReference type="RefSeq" id="WP_084206140.1">
    <property type="nucleotide sequence ID" value="NZ_AP017422.1"/>
</dbReference>
<dbReference type="Pfam" id="PF00144">
    <property type="entry name" value="Beta-lactamase"/>
    <property type="match status" value="1"/>
</dbReference>
<evidence type="ECO:0000313" key="3">
    <source>
        <dbReference type="EMBL" id="SIS96306.1"/>
    </source>
</evidence>
<dbReference type="InterPro" id="IPR012338">
    <property type="entry name" value="Beta-lactam/transpept-like"/>
</dbReference>
<dbReference type="Gene3D" id="3.40.710.10">
    <property type="entry name" value="DD-peptidase/beta-lactamase superfamily"/>
    <property type="match status" value="1"/>
</dbReference>
<evidence type="ECO:0000259" key="2">
    <source>
        <dbReference type="Pfam" id="PF00144"/>
    </source>
</evidence>
<proteinExistence type="predicted"/>
<protein>
    <submittedName>
        <fullName evidence="3">CubicO group peptidase, beta-lactamase class C family</fullName>
    </submittedName>
</protein>
<dbReference type="KEGG" id="fln:FLA_3035"/>
<keyword evidence="4" id="KW-1185">Reference proteome</keyword>
<dbReference type="InterPro" id="IPR050789">
    <property type="entry name" value="Diverse_Enzym_Activities"/>
</dbReference>
<dbReference type="EMBL" id="FTOR01000002">
    <property type="protein sequence ID" value="SIS96306.1"/>
    <property type="molecule type" value="Genomic_DNA"/>
</dbReference>
<dbReference type="SUPFAM" id="SSF56601">
    <property type="entry name" value="beta-lactamase/transpeptidase-like"/>
    <property type="match status" value="1"/>
</dbReference>
<dbReference type="AlphaFoldDB" id="A0A173MHD9"/>
<evidence type="ECO:0000313" key="4">
    <source>
        <dbReference type="Proteomes" id="UP000186917"/>
    </source>
</evidence>
<dbReference type="STRING" id="477680.SAMN05421788_102354"/>
<evidence type="ECO:0000256" key="1">
    <source>
        <dbReference type="SAM" id="SignalP"/>
    </source>
</evidence>
<dbReference type="InterPro" id="IPR001466">
    <property type="entry name" value="Beta-lactam-related"/>
</dbReference>
<reference evidence="4" key="1">
    <citation type="submission" date="2017-01" db="EMBL/GenBank/DDBJ databases">
        <authorList>
            <person name="Varghese N."/>
            <person name="Submissions S."/>
        </authorList>
    </citation>
    <scope>NUCLEOTIDE SEQUENCE [LARGE SCALE GENOMIC DNA]</scope>
    <source>
        <strain evidence="4">DSM 21054</strain>
    </source>
</reference>
<accession>A0A173MHD9</accession>
<sequence>MFKHCHILLHCILAASFTTLYAQPAYKPSYQQLKKYEGTYEYINHTTLQIAASPKDTLLYAIIGEARYPLFPHQKDVFLNGSKQKVTFQYTNNTLTGYTVANGQRDSLYRLLTRKVSFSNKMWFAKGNGTQPFTYQYQIPPNRHDGLIPGSLYRSGLDTSNIHLLMNRIVNNTYPDIHSVLLVKDGKLILEEYFYEYDESTLHQLRSATKSFASAIIGLAIDKKLIADVHQKVLPYFPEYQLQHVDNVKKDISIYHLLTQQSGLACDDRNDNSPGNETKMYPANDWVQYILDLPMIDTPGKAGRYCSGNTMITDRIAEKVSGQSLARFAQENLFTPLGITHFQWPFVPDKTHQESFGQLYLRPRDMAKFGLLYLNNGIWNGRQVISSEWVQQSLTRHSVVDGMDYGYFWWLEPLTVKGRTYQGMAAKGNGGQRIFIWPEIHMVAVVTAGSYNQQSAANRLLMECVLSAL</sequence>
<feature type="chain" id="PRO_5030022969" evidence="1">
    <location>
        <begin position="23"/>
        <end position="469"/>
    </location>
</feature>
<name>A0A173MHD9_9BACT</name>
<dbReference type="PANTHER" id="PTHR43283:SF7">
    <property type="entry name" value="BETA-LACTAMASE-RELATED DOMAIN-CONTAINING PROTEIN"/>
    <property type="match status" value="1"/>
</dbReference>
<dbReference type="Proteomes" id="UP000186917">
    <property type="component" value="Unassembled WGS sequence"/>
</dbReference>
<dbReference type="PANTHER" id="PTHR43283">
    <property type="entry name" value="BETA-LACTAMASE-RELATED"/>
    <property type="match status" value="1"/>
</dbReference>